<dbReference type="RefSeq" id="XP_008055139.1">
    <property type="nucleotide sequence ID" value="XM_008056948.1"/>
</dbReference>
<dbReference type="AlphaFoldDB" id="A0A1U7T509"/>
<dbReference type="GO" id="GO:0043296">
    <property type="term" value="C:apical junction complex"/>
    <property type="evidence" value="ECO:0007669"/>
    <property type="project" value="TreeGrafter"/>
</dbReference>
<evidence type="ECO:0000256" key="4">
    <source>
        <dbReference type="ARBA" id="ARBA00023212"/>
    </source>
</evidence>
<keyword evidence="3" id="KW-0963">Cytoplasm</keyword>
<feature type="region of interest" description="Disordered" evidence="6">
    <location>
        <begin position="558"/>
        <end position="579"/>
    </location>
</feature>
<dbReference type="GO" id="GO:0051015">
    <property type="term" value="F:actin filament binding"/>
    <property type="evidence" value="ECO:0007669"/>
    <property type="project" value="InterPro"/>
</dbReference>
<protein>
    <submittedName>
        <fullName evidence="9">Protein Shroom1</fullName>
    </submittedName>
</protein>
<evidence type="ECO:0000313" key="8">
    <source>
        <dbReference type="Proteomes" id="UP000189704"/>
    </source>
</evidence>
<keyword evidence="8" id="KW-1185">Reference proteome</keyword>
<dbReference type="GO" id="GO:0030864">
    <property type="term" value="C:cortical actin cytoskeleton"/>
    <property type="evidence" value="ECO:0007669"/>
    <property type="project" value="TreeGrafter"/>
</dbReference>
<dbReference type="Gene3D" id="6.10.250.3120">
    <property type="match status" value="1"/>
</dbReference>
<gene>
    <name evidence="9" type="primary">SHROOM1</name>
</gene>
<evidence type="ECO:0000256" key="6">
    <source>
        <dbReference type="SAM" id="MobiDB-lite"/>
    </source>
</evidence>
<dbReference type="InterPro" id="IPR014799">
    <property type="entry name" value="ASD2_dom"/>
</dbReference>
<evidence type="ECO:0000256" key="1">
    <source>
        <dbReference type="ARBA" id="ARBA00004245"/>
    </source>
</evidence>
<evidence type="ECO:0000256" key="3">
    <source>
        <dbReference type="ARBA" id="ARBA00022490"/>
    </source>
</evidence>
<reference evidence="9" key="1">
    <citation type="submission" date="2025-08" db="UniProtKB">
        <authorList>
            <consortium name="RefSeq"/>
        </authorList>
    </citation>
    <scope>IDENTIFICATION</scope>
</reference>
<evidence type="ECO:0000313" key="9">
    <source>
        <dbReference type="RefSeq" id="XP_008055139.1"/>
    </source>
</evidence>
<dbReference type="Pfam" id="PF08687">
    <property type="entry name" value="ASD2"/>
    <property type="match status" value="2"/>
</dbReference>
<feature type="compositionally biased region" description="Pro residues" evidence="6">
    <location>
        <begin position="563"/>
        <end position="579"/>
    </location>
</feature>
<feature type="compositionally biased region" description="Low complexity" evidence="6">
    <location>
        <begin position="28"/>
        <end position="40"/>
    </location>
</feature>
<keyword evidence="4" id="KW-0206">Cytoskeleton</keyword>
<name>A0A1U7T509_CARSF</name>
<comment type="subcellular location">
    <subcellularLocation>
        <location evidence="1">Cytoplasm</location>
        <location evidence="1">Cytoskeleton</location>
    </subcellularLocation>
</comment>
<dbReference type="PANTHER" id="PTHR15012:SF37">
    <property type="entry name" value="PROTEIN SHROOM1"/>
    <property type="match status" value="1"/>
</dbReference>
<dbReference type="GO" id="GO:0051017">
    <property type="term" value="P:actin filament bundle assembly"/>
    <property type="evidence" value="ECO:0007669"/>
    <property type="project" value="TreeGrafter"/>
</dbReference>
<feature type="coiled-coil region" evidence="5">
    <location>
        <begin position="477"/>
        <end position="504"/>
    </location>
</feature>
<feature type="region of interest" description="Disordered" evidence="6">
    <location>
        <begin position="1"/>
        <end position="53"/>
    </location>
</feature>
<sequence length="579" mass="62386">MEALGPRGDRASPASSTGSLDLRRLSLRADSAYSSFSAASGGPEPRTPSPGADRLPYLDWDYVRVHLALAEFEGHQPPPPPRGTADLDFWPLKLGDAYGPAGPSLGASGEDLGPWGDSGGTVPIVQAFPQGEETPRPVFQTKPSRFLTQKEAAVMCSAEVPQSSPVDCEQKISETCIVSAQLPSLPDEVFLEEIPLVRIRSLPDSHAPQELPTSVYASDHHYRTGLGQRAGHSTIPLEYPIHENPRTAGPDNGWQGANGSVGVSRPTNCSSPGTSNGDILTINPTGLLTISAPEAVESDLLRPLSADSLRLSGNDTPVSPHHATLAWDTSQPGFRPAWPSQHFEDLVQELARLDPSISDTLASHLNPEPPLGLLDGLIPLDEVWAAMRPACGETGEKAAGTSGPGFYQCSATQLPPTSQEETRLENPATHPEPDQPCGQGLLAPNNIIQAKKVELAGLLQMMLRDLHASVLQRLGLLQRQREDAKELREHVARRERALREVLARALPAEELRAYCALLAGKAAMLAQQRCLDERVRLLQDQLDAVRSDLGHYPLYPRLARPPGTCPPDKPPFPPPLTQL</sequence>
<feature type="region of interest" description="Disordered" evidence="6">
    <location>
        <begin position="411"/>
        <end position="434"/>
    </location>
</feature>
<dbReference type="OrthoDB" id="10063560at2759"/>
<evidence type="ECO:0000259" key="7">
    <source>
        <dbReference type="Pfam" id="PF08687"/>
    </source>
</evidence>
<comment type="similarity">
    <text evidence="2">Belongs to the shroom family.</text>
</comment>
<dbReference type="InterPro" id="IPR027685">
    <property type="entry name" value="Shroom_fam"/>
</dbReference>
<feature type="domain" description="ASD2" evidence="7">
    <location>
        <begin position="345"/>
        <end position="468"/>
    </location>
</feature>
<dbReference type="GO" id="GO:0000902">
    <property type="term" value="P:cell morphogenesis"/>
    <property type="evidence" value="ECO:0007669"/>
    <property type="project" value="TreeGrafter"/>
</dbReference>
<proteinExistence type="inferred from homology"/>
<keyword evidence="5" id="KW-0175">Coiled coil</keyword>
<evidence type="ECO:0000256" key="2">
    <source>
        <dbReference type="ARBA" id="ARBA00006469"/>
    </source>
</evidence>
<accession>A0A1U7T509</accession>
<dbReference type="GeneID" id="103259267"/>
<dbReference type="CTD" id="134549"/>
<organism evidence="8 9">
    <name type="scientific">Carlito syrichta</name>
    <name type="common">Philippine tarsier</name>
    <name type="synonym">Tarsius syrichta</name>
    <dbReference type="NCBI Taxonomy" id="1868482"/>
    <lineage>
        <taxon>Eukaryota</taxon>
        <taxon>Metazoa</taxon>
        <taxon>Chordata</taxon>
        <taxon>Craniata</taxon>
        <taxon>Vertebrata</taxon>
        <taxon>Euteleostomi</taxon>
        <taxon>Mammalia</taxon>
        <taxon>Eutheria</taxon>
        <taxon>Euarchontoglires</taxon>
        <taxon>Primates</taxon>
        <taxon>Haplorrhini</taxon>
        <taxon>Tarsiiformes</taxon>
        <taxon>Tarsiidae</taxon>
        <taxon>Carlito</taxon>
    </lineage>
</organism>
<dbReference type="PANTHER" id="PTHR15012">
    <property type="entry name" value="APICAL PROTEIN/SHROOM-RELATED"/>
    <property type="match status" value="1"/>
</dbReference>
<dbReference type="KEGG" id="csyr:103259267"/>
<feature type="domain" description="ASD2" evidence="7">
    <location>
        <begin position="469"/>
        <end position="549"/>
    </location>
</feature>
<dbReference type="Proteomes" id="UP000189704">
    <property type="component" value="Unplaced"/>
</dbReference>
<dbReference type="GO" id="GO:0005912">
    <property type="term" value="C:adherens junction"/>
    <property type="evidence" value="ECO:0007669"/>
    <property type="project" value="TreeGrafter"/>
</dbReference>
<evidence type="ECO:0000256" key="5">
    <source>
        <dbReference type="SAM" id="Coils"/>
    </source>
</evidence>
<dbReference type="GO" id="GO:0016324">
    <property type="term" value="C:apical plasma membrane"/>
    <property type="evidence" value="ECO:0007669"/>
    <property type="project" value="TreeGrafter"/>
</dbReference>